<evidence type="ECO:0000313" key="6">
    <source>
        <dbReference type="Proteomes" id="UP000288178"/>
    </source>
</evidence>
<feature type="transmembrane region" description="Helical" evidence="2">
    <location>
        <begin position="169"/>
        <end position="187"/>
    </location>
</feature>
<accession>A0A3S2UNH5</accession>
<evidence type="ECO:0000259" key="3">
    <source>
        <dbReference type="Pfam" id="PF02308"/>
    </source>
</evidence>
<feature type="transmembrane region" description="Helical" evidence="2">
    <location>
        <begin position="62"/>
        <end position="80"/>
    </location>
</feature>
<dbReference type="AlphaFoldDB" id="A0A3S2UNH5"/>
<dbReference type="RefSeq" id="WP_128199515.1">
    <property type="nucleotide sequence ID" value="NZ_SACT01000006.1"/>
</dbReference>
<feature type="transmembrane region" description="Helical" evidence="2">
    <location>
        <begin position="371"/>
        <end position="394"/>
    </location>
</feature>
<feature type="transmembrane region" description="Helical" evidence="2">
    <location>
        <begin position="340"/>
        <end position="359"/>
    </location>
</feature>
<gene>
    <name evidence="5" type="ORF">ENE75_16915</name>
</gene>
<dbReference type="Pfam" id="PF13194">
    <property type="entry name" value="DUF4010"/>
    <property type="match status" value="1"/>
</dbReference>
<feature type="compositionally biased region" description="Pro residues" evidence="1">
    <location>
        <begin position="288"/>
        <end position="301"/>
    </location>
</feature>
<dbReference type="PANTHER" id="PTHR39084:SF1">
    <property type="entry name" value="DUF4010 DOMAIN-CONTAINING PROTEIN"/>
    <property type="match status" value="1"/>
</dbReference>
<sequence>MPPDLPPDVLGGSVALGAGLLIGLERERRKGRGAGRQAAGIRSFTLAALAGALAQGLQQPTLVALAGAVIVVLSALAYWRSPRNDPGLTTELALFVTFLIGVLAMRQPAWGAGAAAIVAGLLAARERLHRFATRAMSEGELHDALLLAALVLVVLPLTPAEPIAGLGGLVPRTLVLLAVLILALQGAGHVAGRWLGPRAGPLLAGLLSGFVSSTATVASMGTRVRAEPARRAAWEGGAMMSTAATWVQVVVMLLAVAPTLALRVAPAAAAGAGVAALTGLWRGRQSPPDAPSPAGPRPRVPAPDRAGPLRVRAALIVALLLVGVALLVRGAQALMGDTGVLAGAALGALADAHAAVASLGTLQTSGRIDSALALGGVLMAVATNSVTRVVAAGVAGGAAYARRVGLSLLASGAAAGAVMALLPGAAP</sequence>
<feature type="domain" description="DUF4010" evidence="4">
    <location>
        <begin position="179"/>
        <end position="396"/>
    </location>
</feature>
<evidence type="ECO:0000313" key="5">
    <source>
        <dbReference type="EMBL" id="RVT50005.1"/>
    </source>
</evidence>
<organism evidence="5 6">
    <name type="scientific">Rubrivivax albus</name>
    <dbReference type="NCBI Taxonomy" id="2499835"/>
    <lineage>
        <taxon>Bacteria</taxon>
        <taxon>Pseudomonadati</taxon>
        <taxon>Pseudomonadota</taxon>
        <taxon>Betaproteobacteria</taxon>
        <taxon>Burkholderiales</taxon>
        <taxon>Sphaerotilaceae</taxon>
        <taxon>Rubrivivax</taxon>
    </lineage>
</organism>
<keyword evidence="2" id="KW-0812">Transmembrane</keyword>
<dbReference type="Pfam" id="PF02308">
    <property type="entry name" value="MgtC"/>
    <property type="match status" value="1"/>
</dbReference>
<evidence type="ECO:0000256" key="1">
    <source>
        <dbReference type="SAM" id="MobiDB-lite"/>
    </source>
</evidence>
<dbReference type="PANTHER" id="PTHR39084">
    <property type="entry name" value="MEMBRANE PROTEIN-RELATED"/>
    <property type="match status" value="1"/>
</dbReference>
<feature type="transmembrane region" description="Helical" evidence="2">
    <location>
        <begin position="92"/>
        <end position="123"/>
    </location>
</feature>
<feature type="transmembrane region" description="Helical" evidence="2">
    <location>
        <begin position="199"/>
        <end position="218"/>
    </location>
</feature>
<comment type="caution">
    <text evidence="5">The sequence shown here is derived from an EMBL/GenBank/DDBJ whole genome shotgun (WGS) entry which is preliminary data.</text>
</comment>
<keyword evidence="6" id="KW-1185">Reference proteome</keyword>
<dbReference type="Proteomes" id="UP000288178">
    <property type="component" value="Unassembled WGS sequence"/>
</dbReference>
<proteinExistence type="predicted"/>
<reference evidence="5 6" key="1">
    <citation type="submission" date="2019-01" db="EMBL/GenBank/DDBJ databases">
        <authorList>
            <person name="Chen W.-M."/>
        </authorList>
    </citation>
    <scope>NUCLEOTIDE SEQUENCE [LARGE SCALE GENOMIC DNA]</scope>
    <source>
        <strain evidence="5 6">ICH-3</strain>
    </source>
</reference>
<dbReference type="OrthoDB" id="9813718at2"/>
<feature type="transmembrane region" description="Helical" evidence="2">
    <location>
        <begin position="309"/>
        <end position="328"/>
    </location>
</feature>
<dbReference type="InterPro" id="IPR025105">
    <property type="entry name" value="DUF4010"/>
</dbReference>
<keyword evidence="2" id="KW-1133">Transmembrane helix</keyword>
<feature type="transmembrane region" description="Helical" evidence="2">
    <location>
        <begin position="238"/>
        <end position="257"/>
    </location>
</feature>
<feature type="transmembrane region" description="Helical" evidence="2">
    <location>
        <begin position="144"/>
        <end position="163"/>
    </location>
</feature>
<feature type="transmembrane region" description="Helical" evidence="2">
    <location>
        <begin position="406"/>
        <end position="426"/>
    </location>
</feature>
<feature type="region of interest" description="Disordered" evidence="1">
    <location>
        <begin position="284"/>
        <end position="304"/>
    </location>
</feature>
<dbReference type="EMBL" id="SACT01000006">
    <property type="protein sequence ID" value="RVT50005.1"/>
    <property type="molecule type" value="Genomic_DNA"/>
</dbReference>
<feature type="domain" description="MgtC/SapB/SrpB/YhiD N-terminal" evidence="3">
    <location>
        <begin position="14"/>
        <end position="130"/>
    </location>
</feature>
<evidence type="ECO:0000259" key="4">
    <source>
        <dbReference type="Pfam" id="PF13194"/>
    </source>
</evidence>
<protein>
    <submittedName>
        <fullName evidence="5">DUF4010 domain-containing protein</fullName>
    </submittedName>
</protein>
<name>A0A3S2UNH5_9BURK</name>
<dbReference type="InterPro" id="IPR049177">
    <property type="entry name" value="MgtC_SapB_SrpB_YhiD_N"/>
</dbReference>
<evidence type="ECO:0000256" key="2">
    <source>
        <dbReference type="SAM" id="Phobius"/>
    </source>
</evidence>
<keyword evidence="2" id="KW-0472">Membrane</keyword>